<dbReference type="Proteomes" id="UP001222434">
    <property type="component" value="Unassembled WGS sequence"/>
</dbReference>
<protein>
    <submittedName>
        <fullName evidence="1">Uncharacterized protein</fullName>
    </submittedName>
</protein>
<gene>
    <name evidence="1" type="ORF">KKJ01_20335</name>
</gene>
<evidence type="ECO:0000313" key="1">
    <source>
        <dbReference type="EMBL" id="MDE1480496.1"/>
    </source>
</evidence>
<comment type="caution">
    <text evidence="1">The sequence shown here is derived from an EMBL/GenBank/DDBJ whole genome shotgun (WGS) entry which is preliminary data.</text>
</comment>
<accession>A0AAJ1JDB7</accession>
<proteinExistence type="predicted"/>
<dbReference type="RefSeq" id="WP_274713878.1">
    <property type="nucleotide sequence ID" value="NZ_JAILSO010000141.1"/>
</dbReference>
<evidence type="ECO:0000313" key="2">
    <source>
        <dbReference type="Proteomes" id="UP001222434"/>
    </source>
</evidence>
<dbReference type="EMBL" id="JAILSO010000141">
    <property type="protein sequence ID" value="MDE1480496.1"/>
    <property type="molecule type" value="Genomic_DNA"/>
</dbReference>
<dbReference type="AlphaFoldDB" id="A0AAJ1JDB7"/>
<organism evidence="1 2">
    <name type="scientific">Xenorhabdus bovienii</name>
    <name type="common">Xenorhabdus nematophila subsp. bovienii</name>
    <dbReference type="NCBI Taxonomy" id="40576"/>
    <lineage>
        <taxon>Bacteria</taxon>
        <taxon>Pseudomonadati</taxon>
        <taxon>Pseudomonadota</taxon>
        <taxon>Gammaproteobacteria</taxon>
        <taxon>Enterobacterales</taxon>
        <taxon>Morganellaceae</taxon>
        <taxon>Xenorhabdus</taxon>
    </lineage>
</organism>
<reference evidence="1" key="1">
    <citation type="submission" date="2021-08" db="EMBL/GenBank/DDBJ databases">
        <authorList>
            <person name="Papudeshi B."/>
            <person name="Bashey-Visser F."/>
        </authorList>
    </citation>
    <scope>NUCLEOTIDE SEQUENCE</scope>
    <source>
        <strain evidence="1">MC_266_E_2016</strain>
    </source>
</reference>
<name>A0AAJ1JDB7_XENBV</name>
<reference evidence="1" key="2">
    <citation type="journal article" date="2022" name="J. Evol. Biol.">
        <title>Pre- and post-association barriers to host switching in sympatric mutualists.</title>
        <authorList>
            <person name="Dinges Z.M."/>
            <person name="Phillips R.K."/>
            <person name="Lively C.M."/>
            <person name="Bashey F."/>
        </authorList>
    </citation>
    <scope>NUCLEOTIDE SEQUENCE</scope>
    <source>
        <strain evidence="1">MC_266_E_2016</strain>
    </source>
</reference>
<sequence length="53" mass="5905">MSKQTDKRTHLIASTDEAWENGELGCSEAHVKVSDDIAEELINEALDLPHKND</sequence>